<dbReference type="Proteomes" id="UP000321485">
    <property type="component" value="Unassembled WGS sequence"/>
</dbReference>
<dbReference type="GeneID" id="51111680"/>
<dbReference type="GO" id="GO:0034204">
    <property type="term" value="P:lipid translocation"/>
    <property type="evidence" value="ECO:0007669"/>
    <property type="project" value="TreeGrafter"/>
</dbReference>
<feature type="transmembrane region" description="Helical" evidence="10">
    <location>
        <begin position="183"/>
        <end position="200"/>
    </location>
</feature>
<comment type="function">
    <text evidence="8">Involved in peptidoglycan biosynthesis. Transports lipid-linked peptidoglycan precursors from the inner to the outer leaflet of the cytoplasmic membrane.</text>
</comment>
<dbReference type="InterPro" id="IPR004268">
    <property type="entry name" value="MurJ"/>
</dbReference>
<comment type="caution">
    <text evidence="11">The sequence shown here is derived from an EMBL/GenBank/DDBJ whole genome shotgun (WGS) entry which is preliminary data.</text>
</comment>
<dbReference type="PANTHER" id="PTHR47019">
    <property type="entry name" value="LIPID II FLIPPASE MURJ"/>
    <property type="match status" value="1"/>
</dbReference>
<feature type="transmembrane region" description="Helical" evidence="10">
    <location>
        <begin position="412"/>
        <end position="433"/>
    </location>
</feature>
<name>A0A561XN93_ACIDE</name>
<keyword evidence="5" id="KW-0573">Peptidoglycan synthesis</keyword>
<evidence type="ECO:0000256" key="8">
    <source>
        <dbReference type="ARBA" id="ARBA00060041"/>
    </source>
</evidence>
<evidence type="ECO:0000256" key="10">
    <source>
        <dbReference type="SAM" id="Phobius"/>
    </source>
</evidence>
<evidence type="ECO:0000256" key="9">
    <source>
        <dbReference type="ARBA" id="ARBA00061532"/>
    </source>
</evidence>
<protein>
    <submittedName>
        <fullName evidence="11">Peptidoglycan biosynthesis protein MviN/MurJ (Putative lipid II flippase)</fullName>
    </submittedName>
</protein>
<feature type="transmembrane region" description="Helical" evidence="10">
    <location>
        <begin position="356"/>
        <end position="379"/>
    </location>
</feature>
<comment type="similarity">
    <text evidence="9">Belongs to the MurJ/MviN family.</text>
</comment>
<evidence type="ECO:0000256" key="4">
    <source>
        <dbReference type="ARBA" id="ARBA00022960"/>
    </source>
</evidence>
<dbReference type="RefSeq" id="WP_146871229.1">
    <property type="nucleotide sequence ID" value="NZ_VJWE01000013.1"/>
</dbReference>
<feature type="transmembrane region" description="Helical" evidence="10">
    <location>
        <begin position="39"/>
        <end position="64"/>
    </location>
</feature>
<accession>A0A561XN93</accession>
<evidence type="ECO:0000313" key="12">
    <source>
        <dbReference type="Proteomes" id="UP000321485"/>
    </source>
</evidence>
<feature type="transmembrane region" description="Helical" evidence="10">
    <location>
        <begin position="272"/>
        <end position="292"/>
    </location>
</feature>
<keyword evidence="4" id="KW-0133">Cell shape</keyword>
<dbReference type="GO" id="GO:0008360">
    <property type="term" value="P:regulation of cell shape"/>
    <property type="evidence" value="ECO:0007669"/>
    <property type="project" value="UniProtKB-KW"/>
</dbReference>
<dbReference type="GO" id="GO:0015648">
    <property type="term" value="F:lipid-linked peptidoglycan transporter activity"/>
    <property type="evidence" value="ECO:0007669"/>
    <property type="project" value="TreeGrafter"/>
</dbReference>
<feature type="transmembrane region" description="Helical" evidence="10">
    <location>
        <begin position="154"/>
        <end position="171"/>
    </location>
</feature>
<keyword evidence="2" id="KW-1003">Cell membrane</keyword>
<dbReference type="EMBL" id="VJWE01000013">
    <property type="protein sequence ID" value="TWG37574.1"/>
    <property type="molecule type" value="Genomic_DNA"/>
</dbReference>
<feature type="transmembrane region" description="Helical" evidence="10">
    <location>
        <begin position="124"/>
        <end position="142"/>
    </location>
</feature>
<dbReference type="GO" id="GO:0005886">
    <property type="term" value="C:plasma membrane"/>
    <property type="evidence" value="ECO:0007669"/>
    <property type="project" value="UniProtKB-SubCell"/>
</dbReference>
<keyword evidence="3 10" id="KW-0812">Transmembrane</keyword>
<dbReference type="Pfam" id="PF03023">
    <property type="entry name" value="MurJ"/>
    <property type="match status" value="1"/>
</dbReference>
<evidence type="ECO:0000256" key="3">
    <source>
        <dbReference type="ARBA" id="ARBA00022692"/>
    </source>
</evidence>
<evidence type="ECO:0000256" key="2">
    <source>
        <dbReference type="ARBA" id="ARBA00022475"/>
    </source>
</evidence>
<evidence type="ECO:0000256" key="7">
    <source>
        <dbReference type="ARBA" id="ARBA00023136"/>
    </source>
</evidence>
<reference evidence="11 12" key="1">
    <citation type="journal article" date="2015" name="Stand. Genomic Sci.">
        <title>Genomic Encyclopedia of Bacterial and Archaeal Type Strains, Phase III: the genomes of soil and plant-associated and newly described type strains.</title>
        <authorList>
            <person name="Whitman W.B."/>
            <person name="Woyke T."/>
            <person name="Klenk H.P."/>
            <person name="Zhou Y."/>
            <person name="Lilburn T.G."/>
            <person name="Beck B.J."/>
            <person name="De Vos P."/>
            <person name="Vandamme P."/>
            <person name="Eisen J.A."/>
            <person name="Garrity G."/>
            <person name="Hugenholtz P."/>
            <person name="Kyrpides N.C."/>
        </authorList>
    </citation>
    <scope>NUCLEOTIDE SEQUENCE [LARGE SCALE GENOMIC DNA]</scope>
    <source>
        <strain evidence="11 12">DSM 64</strain>
    </source>
</reference>
<gene>
    <name evidence="11" type="ORF">ATF69_2622</name>
</gene>
<organism evidence="11 12">
    <name type="scientific">Acidovorax delafieldii</name>
    <name type="common">Pseudomonas delafieldii</name>
    <dbReference type="NCBI Taxonomy" id="47920"/>
    <lineage>
        <taxon>Bacteria</taxon>
        <taxon>Pseudomonadati</taxon>
        <taxon>Pseudomonadota</taxon>
        <taxon>Betaproteobacteria</taxon>
        <taxon>Burkholderiales</taxon>
        <taxon>Comamonadaceae</taxon>
        <taxon>Acidovorax</taxon>
    </lineage>
</organism>
<dbReference type="InterPro" id="IPR051050">
    <property type="entry name" value="Lipid_II_flippase_MurJ/MviN"/>
</dbReference>
<evidence type="ECO:0000256" key="1">
    <source>
        <dbReference type="ARBA" id="ARBA00004651"/>
    </source>
</evidence>
<comment type="subcellular location">
    <subcellularLocation>
        <location evidence="1">Cell membrane</location>
        <topology evidence="1">Multi-pass membrane protein</topology>
    </subcellularLocation>
</comment>
<feature type="transmembrane region" description="Helical" evidence="10">
    <location>
        <begin position="386"/>
        <end position="406"/>
    </location>
</feature>
<feature type="transmembrane region" description="Helical" evidence="10">
    <location>
        <begin position="313"/>
        <end position="336"/>
    </location>
</feature>
<feature type="transmembrane region" description="Helical" evidence="10">
    <location>
        <begin position="445"/>
        <end position="466"/>
    </location>
</feature>
<dbReference type="GO" id="GO:0009252">
    <property type="term" value="P:peptidoglycan biosynthetic process"/>
    <property type="evidence" value="ECO:0007669"/>
    <property type="project" value="UniProtKB-KW"/>
</dbReference>
<feature type="transmembrane region" description="Helical" evidence="10">
    <location>
        <begin position="85"/>
        <end position="104"/>
    </location>
</feature>
<feature type="transmembrane region" description="Helical" evidence="10">
    <location>
        <begin position="478"/>
        <end position="498"/>
    </location>
</feature>
<evidence type="ECO:0000313" key="11">
    <source>
        <dbReference type="EMBL" id="TWG37574.1"/>
    </source>
</evidence>
<proteinExistence type="inferred from homology"/>
<dbReference type="PANTHER" id="PTHR47019:SF1">
    <property type="entry name" value="LIPID II FLIPPASE MURJ"/>
    <property type="match status" value="1"/>
</dbReference>
<sequence length="508" mass="53272">MFLKAGLLSLLLLLVSRVLGVLRETALAAAFGSSGMADVAIVMLTLPDWLAGVFVSGALAYVLLPHWARESATQQNATQHRVARYLLWGSILLTSVMTATHASLGPLLVPGISLSLEGSVGQAVVWSALALPAAMLAGLWATRLQHERDFLGMYSANLVVNGVLITALVFWSTRGSATGEGAVPTLGVFLLVAVFMRLLWQGWRMRPLYRHGNSPPSSSIAPGPLPGWRIWIWAVLGAGLPLTLPFVARTFASGAGEGALATFNYAWKLVELPLVLAIQLVASLAFPAIAHAHGRQTDSENSNEEAMASAVRGALILAWTLACAAAAALLVGAPAISSVLFGWGRMQASALVQIAAWGSVGAWGLLPQALLAVALTILATVGRMRFAVLAYALALAIVLVAGVMGYTAGHQLMWALNAGFLGAAVVAWGALGVPAMRRWVPVRALLSPFFMLVAWVTVTQWLGLAGATPSSISGSKQVQAFLLSVVAALFVIASGWFVGPGLRQALRS</sequence>
<evidence type="ECO:0000256" key="5">
    <source>
        <dbReference type="ARBA" id="ARBA00022984"/>
    </source>
</evidence>
<dbReference type="AlphaFoldDB" id="A0A561XN93"/>
<keyword evidence="7 10" id="KW-0472">Membrane</keyword>
<feature type="transmembrane region" description="Helical" evidence="10">
    <location>
        <begin position="230"/>
        <end position="252"/>
    </location>
</feature>
<evidence type="ECO:0000256" key="6">
    <source>
        <dbReference type="ARBA" id="ARBA00022989"/>
    </source>
</evidence>
<keyword evidence="6 10" id="KW-1133">Transmembrane helix</keyword>